<evidence type="ECO:0000256" key="1">
    <source>
        <dbReference type="SAM" id="SignalP"/>
    </source>
</evidence>
<keyword evidence="4" id="KW-1185">Reference proteome</keyword>
<sequence length="202" mass="22363">MKKARHLLYVLIFLFSGTALSGIALHSPPPENLDDLIENSVIIVVGTFGEIAESGNFYGYGDDAALLAEKDKETFFSIGLPKIDIPIYIKEVIKGDDLFYAGDQSMIIFRYFENLESATSEEAIKDREGEKLFFLGRNPDNETYGIGTIASLIHLDDPESGGLTYTEPYGVTLRGERIKVPYISGSASAQELLTEIRNRVIN</sequence>
<dbReference type="Proteomes" id="UP000601736">
    <property type="component" value="Unassembled WGS sequence"/>
</dbReference>
<accession>A0A1I4KRM6</accession>
<feature type="chain" id="PRO_5036308388" evidence="1">
    <location>
        <begin position="22"/>
        <end position="202"/>
    </location>
</feature>
<name>A0A1I4KRM6_9PROT</name>
<evidence type="ECO:0000313" key="4">
    <source>
        <dbReference type="Proteomes" id="UP000199561"/>
    </source>
</evidence>
<protein>
    <submittedName>
        <fullName evidence="3">Uncharacterized protein</fullName>
    </submittedName>
</protein>
<dbReference type="AlphaFoldDB" id="A0A1I4KRM6"/>
<evidence type="ECO:0000313" key="2">
    <source>
        <dbReference type="EMBL" id="CAE6512618.1"/>
    </source>
</evidence>
<dbReference type="EMBL" id="CAJNAP010000034">
    <property type="protein sequence ID" value="CAE6512618.1"/>
    <property type="molecule type" value="Genomic_DNA"/>
</dbReference>
<dbReference type="Proteomes" id="UP000199561">
    <property type="component" value="Unassembled WGS sequence"/>
</dbReference>
<gene>
    <name evidence="2" type="ORF">NMYAN_40146</name>
    <name evidence="3" type="ORF">SAMN05421880_10110</name>
</gene>
<feature type="signal peptide" evidence="1">
    <location>
        <begin position="1"/>
        <end position="21"/>
    </location>
</feature>
<dbReference type="STRING" id="52442.SAMN05421880_10110"/>
<reference evidence="2" key="2">
    <citation type="submission" date="2021-02" db="EMBL/GenBank/DDBJ databases">
        <authorList>
            <person name="Han P."/>
        </authorList>
    </citation>
    <scope>NUCLEOTIDE SEQUENCE</scope>
    <source>
        <strain evidence="2">Nitrosomonas nitrosa 18-3D</strain>
    </source>
</reference>
<evidence type="ECO:0000313" key="3">
    <source>
        <dbReference type="EMBL" id="SFL81462.1"/>
    </source>
</evidence>
<proteinExistence type="predicted"/>
<dbReference type="RefSeq" id="WP_090665515.1">
    <property type="nucleotide sequence ID" value="NZ_CAJNAP010000034.1"/>
</dbReference>
<organism evidence="3 4">
    <name type="scientific">Nitrosomonas nitrosa</name>
    <dbReference type="NCBI Taxonomy" id="52442"/>
    <lineage>
        <taxon>Bacteria</taxon>
        <taxon>Pseudomonadati</taxon>
        <taxon>Pseudomonadota</taxon>
        <taxon>Betaproteobacteria</taxon>
        <taxon>Nitrosomonadales</taxon>
        <taxon>Nitrosomonadaceae</taxon>
        <taxon>Nitrosomonas</taxon>
    </lineage>
</organism>
<dbReference type="EMBL" id="FOUF01000001">
    <property type="protein sequence ID" value="SFL81462.1"/>
    <property type="molecule type" value="Genomic_DNA"/>
</dbReference>
<reference evidence="3 4" key="1">
    <citation type="submission" date="2016-10" db="EMBL/GenBank/DDBJ databases">
        <authorList>
            <person name="de Groot N.N."/>
        </authorList>
    </citation>
    <scope>NUCLEOTIDE SEQUENCE [LARGE SCALE GENOMIC DNA]</scope>
    <source>
        <strain evidence="3 4">Nm146</strain>
    </source>
</reference>
<keyword evidence="1" id="KW-0732">Signal</keyword>